<comment type="caution">
    <text evidence="2">The sequence shown here is derived from an EMBL/GenBank/DDBJ whole genome shotgun (WGS) entry which is preliminary data.</text>
</comment>
<name>A0A0A1ZDN3_PROMR</name>
<keyword evidence="1" id="KW-1133">Transmembrane helix</keyword>
<evidence type="ECO:0008006" key="4">
    <source>
        <dbReference type="Google" id="ProtNLM"/>
    </source>
</evidence>
<keyword evidence="1" id="KW-0472">Membrane</keyword>
<protein>
    <recommendedName>
        <fullName evidence="4">Methanol dehydrogenase</fullName>
    </recommendedName>
</protein>
<dbReference type="eggNOG" id="COG1512">
    <property type="taxonomic scope" value="Bacteria"/>
</dbReference>
<evidence type="ECO:0000313" key="2">
    <source>
        <dbReference type="EMBL" id="KGF87672.1"/>
    </source>
</evidence>
<organism evidence="2 3">
    <name type="scientific">Prochlorococcus marinus str. GP2</name>
    <dbReference type="NCBI Taxonomy" id="59925"/>
    <lineage>
        <taxon>Bacteria</taxon>
        <taxon>Bacillati</taxon>
        <taxon>Cyanobacteriota</taxon>
        <taxon>Cyanophyceae</taxon>
        <taxon>Synechococcales</taxon>
        <taxon>Prochlorococcaceae</taxon>
        <taxon>Prochlorococcus</taxon>
    </lineage>
</organism>
<feature type="transmembrane region" description="Helical" evidence="1">
    <location>
        <begin position="204"/>
        <end position="226"/>
    </location>
</feature>
<feature type="transmembrane region" description="Helical" evidence="1">
    <location>
        <begin position="238"/>
        <end position="256"/>
    </location>
</feature>
<dbReference type="OrthoDB" id="447331at2"/>
<evidence type="ECO:0000313" key="3">
    <source>
        <dbReference type="Proteomes" id="UP000030598"/>
    </source>
</evidence>
<sequence>MPSKINYLLGIFLSILVLISHKPVFAINNPNLLPEEKTPVIDLAKTLSPNQKKSLEEKLNNLEIESGWKIKYLSQFESSPGSAIKDYWDLDETSLLIVADPRGGNLLNFNVGEAYFNFMPRLFWVELQTRFGNQYYVKDHGEDGAVLDAIDSVKICLERGGCQVVPGLPKEQYIWTLCTSILGGLVAGFASAPRKEGQVISIGFLALLSPLWGMLFGIFGLAPIISRTNDLLPLFKNGLAFTAAGIAGYILSQTLFSRYEKPKNT</sequence>
<accession>A0A0A1ZDN3</accession>
<dbReference type="PANTHER" id="PTHR35514">
    <property type="entry name" value="THYLAKOID LUMENAL 15.0 KDA PROTEIN 2, CHLOROPLASTIC"/>
    <property type="match status" value="1"/>
</dbReference>
<dbReference type="PANTHER" id="PTHR35514:SF1">
    <property type="entry name" value="THYLAKOID LUMENAL 15.0 KDA PROTEIN 2, CHLOROPLASTIC"/>
    <property type="match status" value="1"/>
</dbReference>
<evidence type="ECO:0000256" key="1">
    <source>
        <dbReference type="SAM" id="Phobius"/>
    </source>
</evidence>
<dbReference type="AlphaFoldDB" id="A0A0A1ZDN3"/>
<reference evidence="3" key="1">
    <citation type="journal article" date="2014" name="Sci. Data">
        <title>Genomes of diverse isolates of the marine cyanobacterium Prochlorococcus.</title>
        <authorList>
            <person name="Biller S."/>
            <person name="Berube P."/>
            <person name="Thompson J."/>
            <person name="Kelly L."/>
            <person name="Roggensack S."/>
            <person name="Awad L."/>
            <person name="Roache-Johnson K."/>
            <person name="Ding H."/>
            <person name="Giovannoni S.J."/>
            <person name="Moore L.R."/>
            <person name="Chisholm S.W."/>
        </authorList>
    </citation>
    <scope>NUCLEOTIDE SEQUENCE [LARGE SCALE GENOMIC DNA]</scope>
    <source>
        <strain evidence="3">GP2</strain>
    </source>
</reference>
<keyword evidence="1" id="KW-0812">Transmembrane</keyword>
<dbReference type="EMBL" id="JNAH01000004">
    <property type="protein sequence ID" value="KGF87672.1"/>
    <property type="molecule type" value="Genomic_DNA"/>
</dbReference>
<dbReference type="STRING" id="59925.EU91_0704"/>
<dbReference type="RefSeq" id="WP_011818183.1">
    <property type="nucleotide sequence ID" value="NZ_CP138934.1"/>
</dbReference>
<dbReference type="Proteomes" id="UP000030598">
    <property type="component" value="Unassembled WGS sequence"/>
</dbReference>
<proteinExistence type="predicted"/>
<gene>
    <name evidence="2" type="ORF">EU91_0704</name>
</gene>
<feature type="transmembrane region" description="Helical" evidence="1">
    <location>
        <begin position="173"/>
        <end position="192"/>
    </location>
</feature>